<accession>A0A0H4VFF7</accession>
<feature type="chain" id="PRO_5005210749" description="Lipoprotein" evidence="1">
    <location>
        <begin position="22"/>
        <end position="174"/>
    </location>
</feature>
<dbReference type="Proteomes" id="UP000059113">
    <property type="component" value="Chromosome"/>
</dbReference>
<name>A0A0H4VFF7_9SPHN</name>
<protein>
    <recommendedName>
        <fullName evidence="4">Lipoprotein</fullName>
    </recommendedName>
</protein>
<dbReference type="STRING" id="1648404.CP97_06965"/>
<sequence length="174" mass="18158">MKMPSLTCALLCIVLLTGCDASEETEPVAKQPAAVQTPTPVATAAADGTSLAPGTWDITEDAYGAQAKFGVSPSQNSIIISCKSSVDALTISIRSDSVASEAWRLDAGGEAARIDLQTDGNPDFPYMVAQIDQGLGIIHALGEQGQVFTLTSPQGERLQFPSHPGIRRVISACN</sequence>
<dbReference type="KEGG" id="ery:CP97_06965"/>
<keyword evidence="3" id="KW-1185">Reference proteome</keyword>
<dbReference type="AlphaFoldDB" id="A0A0H4VFF7"/>
<evidence type="ECO:0000256" key="1">
    <source>
        <dbReference type="SAM" id="SignalP"/>
    </source>
</evidence>
<feature type="signal peptide" evidence="1">
    <location>
        <begin position="1"/>
        <end position="21"/>
    </location>
</feature>
<organism evidence="2 3">
    <name type="scientific">Aurantiacibacter atlanticus</name>
    <dbReference type="NCBI Taxonomy" id="1648404"/>
    <lineage>
        <taxon>Bacteria</taxon>
        <taxon>Pseudomonadati</taxon>
        <taxon>Pseudomonadota</taxon>
        <taxon>Alphaproteobacteria</taxon>
        <taxon>Sphingomonadales</taxon>
        <taxon>Erythrobacteraceae</taxon>
        <taxon>Aurantiacibacter</taxon>
    </lineage>
</organism>
<dbReference type="PROSITE" id="PS51257">
    <property type="entry name" value="PROKAR_LIPOPROTEIN"/>
    <property type="match status" value="1"/>
</dbReference>
<dbReference type="EMBL" id="CP011310">
    <property type="protein sequence ID" value="AKQ41819.1"/>
    <property type="molecule type" value="Genomic_DNA"/>
</dbReference>
<keyword evidence="1" id="KW-0732">Signal</keyword>
<dbReference type="PATRIC" id="fig|1648404.4.peg.1449"/>
<reference evidence="2 3" key="1">
    <citation type="journal article" date="2015" name="Int. J. Syst. Evol. Microbiol.">
        <title>Erythrobacter atlanticus sp. nov., a bacterium from ocean sediment able to degrade polycyclic aromatic hydrocarbons.</title>
        <authorList>
            <person name="Zhuang L."/>
            <person name="Liu Y."/>
            <person name="Wang L."/>
            <person name="Wang W."/>
            <person name="Shao Z."/>
        </authorList>
    </citation>
    <scope>NUCLEOTIDE SEQUENCE [LARGE SCALE GENOMIC DNA]</scope>
    <source>
        <strain evidence="3">s21-N3</strain>
    </source>
</reference>
<proteinExistence type="predicted"/>
<evidence type="ECO:0000313" key="2">
    <source>
        <dbReference type="EMBL" id="AKQ41819.1"/>
    </source>
</evidence>
<dbReference type="RefSeq" id="WP_048885339.1">
    <property type="nucleotide sequence ID" value="NZ_CP011310.1"/>
</dbReference>
<evidence type="ECO:0008006" key="4">
    <source>
        <dbReference type="Google" id="ProtNLM"/>
    </source>
</evidence>
<dbReference type="OrthoDB" id="7410132at2"/>
<reference evidence="3" key="2">
    <citation type="submission" date="2015-04" db="EMBL/GenBank/DDBJ databases">
        <title>The complete genome sequence of Erythrobacter sp. s21-N3.</title>
        <authorList>
            <person name="Zhuang L."/>
            <person name="Liu Y."/>
            <person name="Shao Z."/>
        </authorList>
    </citation>
    <scope>NUCLEOTIDE SEQUENCE [LARGE SCALE GENOMIC DNA]</scope>
    <source>
        <strain evidence="3">s21-N3</strain>
    </source>
</reference>
<gene>
    <name evidence="2" type="ORF">CP97_06965</name>
</gene>
<evidence type="ECO:0000313" key="3">
    <source>
        <dbReference type="Proteomes" id="UP000059113"/>
    </source>
</evidence>